<dbReference type="PANTHER" id="PTHR43133:SF51">
    <property type="entry name" value="RNA POLYMERASE SIGMA FACTOR"/>
    <property type="match status" value="1"/>
</dbReference>
<dbReference type="SUPFAM" id="SSF88946">
    <property type="entry name" value="Sigma2 domain of RNA polymerase sigma factors"/>
    <property type="match status" value="1"/>
</dbReference>
<dbReference type="GO" id="GO:0006352">
    <property type="term" value="P:DNA-templated transcription initiation"/>
    <property type="evidence" value="ECO:0007669"/>
    <property type="project" value="InterPro"/>
</dbReference>
<protein>
    <submittedName>
        <fullName evidence="7">RNA polymerase subunit sigma-70</fullName>
    </submittedName>
</protein>
<dbReference type="InterPro" id="IPR013325">
    <property type="entry name" value="RNA_pol_sigma_r2"/>
</dbReference>
<dbReference type="Proteomes" id="UP000245488">
    <property type="component" value="Chromosome"/>
</dbReference>
<evidence type="ECO:0000259" key="5">
    <source>
        <dbReference type="Pfam" id="PF04542"/>
    </source>
</evidence>
<evidence type="ECO:0000313" key="7">
    <source>
        <dbReference type="EMBL" id="PWT26589.1"/>
    </source>
</evidence>
<dbReference type="GO" id="GO:0016987">
    <property type="term" value="F:sigma factor activity"/>
    <property type="evidence" value="ECO:0007669"/>
    <property type="project" value="UniProtKB-KW"/>
</dbReference>
<dbReference type="Gene3D" id="1.10.1740.10">
    <property type="match status" value="1"/>
</dbReference>
<dbReference type="SUPFAM" id="SSF88659">
    <property type="entry name" value="Sigma3 and sigma4 domains of RNA polymerase sigma factors"/>
    <property type="match status" value="1"/>
</dbReference>
<dbReference type="InterPro" id="IPR013324">
    <property type="entry name" value="RNA_pol_sigma_r3/r4-like"/>
</dbReference>
<dbReference type="EMBL" id="NXNG01000001">
    <property type="protein sequence ID" value="PWT26589.1"/>
    <property type="molecule type" value="Genomic_DNA"/>
</dbReference>
<dbReference type="AlphaFoldDB" id="A0A317FZG4"/>
<comment type="similarity">
    <text evidence="1">Belongs to the sigma-70 factor family. ECF subfamily.</text>
</comment>
<dbReference type="InterPro" id="IPR036388">
    <property type="entry name" value="WH-like_DNA-bd_sf"/>
</dbReference>
<accession>A0A317FZG4</accession>
<organism evidence="7 8">
    <name type="scientific">Butyrivibrio fibrisolvens</name>
    <dbReference type="NCBI Taxonomy" id="831"/>
    <lineage>
        <taxon>Bacteria</taxon>
        <taxon>Bacillati</taxon>
        <taxon>Bacillota</taxon>
        <taxon>Clostridia</taxon>
        <taxon>Lachnospirales</taxon>
        <taxon>Lachnospiraceae</taxon>
        <taxon>Butyrivibrio</taxon>
    </lineage>
</organism>
<name>A0A317FZG4_BUTFI</name>
<dbReference type="Pfam" id="PF04542">
    <property type="entry name" value="Sigma70_r2"/>
    <property type="match status" value="1"/>
</dbReference>
<dbReference type="Gene3D" id="1.10.10.10">
    <property type="entry name" value="Winged helix-like DNA-binding domain superfamily/Winged helix DNA-binding domain"/>
    <property type="match status" value="1"/>
</dbReference>
<comment type="caution">
    <text evidence="7">The sequence shown here is derived from an EMBL/GenBank/DDBJ whole genome shotgun (WGS) entry which is preliminary data.</text>
</comment>
<keyword evidence="4" id="KW-0804">Transcription</keyword>
<dbReference type="GO" id="GO:0003677">
    <property type="term" value="F:DNA binding"/>
    <property type="evidence" value="ECO:0007669"/>
    <property type="project" value="InterPro"/>
</dbReference>
<dbReference type="Pfam" id="PF08281">
    <property type="entry name" value="Sigma70_r4_2"/>
    <property type="match status" value="1"/>
</dbReference>
<proteinExistence type="inferred from homology"/>
<evidence type="ECO:0000256" key="1">
    <source>
        <dbReference type="ARBA" id="ARBA00010641"/>
    </source>
</evidence>
<evidence type="ECO:0000313" key="8">
    <source>
        <dbReference type="Proteomes" id="UP000245488"/>
    </source>
</evidence>
<dbReference type="InterPro" id="IPR039425">
    <property type="entry name" value="RNA_pol_sigma-70-like"/>
</dbReference>
<feature type="domain" description="RNA polymerase sigma-70 region 2" evidence="5">
    <location>
        <begin position="20"/>
        <end position="85"/>
    </location>
</feature>
<sequence>MEDGRECCREKRTMELETIFQQFNKDLLAYIFRMCDSRQLSEDVVQETFVRATVNQELLRTLHEKQVRSWLYRTARNIYIDAVRAGTLRESPDDEISESMEEPEDYSRIEWSQLLEELPGRQGVIMYMRYVEGYTAEDIGKILKMPSGTVRYEMSMARKTLRTSMRNYWKR</sequence>
<evidence type="ECO:0000256" key="2">
    <source>
        <dbReference type="ARBA" id="ARBA00023015"/>
    </source>
</evidence>
<evidence type="ECO:0000259" key="6">
    <source>
        <dbReference type="Pfam" id="PF08281"/>
    </source>
</evidence>
<evidence type="ECO:0000256" key="4">
    <source>
        <dbReference type="ARBA" id="ARBA00023163"/>
    </source>
</evidence>
<dbReference type="PANTHER" id="PTHR43133">
    <property type="entry name" value="RNA POLYMERASE ECF-TYPE SIGMA FACTO"/>
    <property type="match status" value="1"/>
</dbReference>
<gene>
    <name evidence="7" type="ORF">CPT75_05345</name>
</gene>
<keyword evidence="3" id="KW-0731">Sigma factor</keyword>
<feature type="domain" description="RNA polymerase sigma factor 70 region 4 type 2" evidence="6">
    <location>
        <begin position="111"/>
        <end position="161"/>
    </location>
</feature>
<evidence type="ECO:0000256" key="3">
    <source>
        <dbReference type="ARBA" id="ARBA00023082"/>
    </source>
</evidence>
<keyword evidence="2" id="KW-0805">Transcription regulation</keyword>
<reference evidence="7 8" key="1">
    <citation type="submission" date="2017-09" db="EMBL/GenBank/DDBJ databases">
        <title>High-quality draft genome sequence of Butyrivibrio fibrisolvens INBov1, isolated from cow rumen.</title>
        <authorList>
            <person name="Rodriguez Hernaez J."/>
            <person name="Rivarola M."/>
            <person name="Paniego N."/>
            <person name="Cravero S."/>
            <person name="Ceron Cucchi M."/>
            <person name="Martinez M.C."/>
        </authorList>
    </citation>
    <scope>NUCLEOTIDE SEQUENCE [LARGE SCALE GENOMIC DNA]</scope>
    <source>
        <strain evidence="7 8">INBov1</strain>
    </source>
</reference>
<dbReference type="InterPro" id="IPR013249">
    <property type="entry name" value="RNA_pol_sigma70_r4_t2"/>
</dbReference>
<dbReference type="NCBIfam" id="TIGR02937">
    <property type="entry name" value="sigma70-ECF"/>
    <property type="match status" value="1"/>
</dbReference>
<keyword evidence="8" id="KW-1185">Reference proteome</keyword>
<dbReference type="InterPro" id="IPR014284">
    <property type="entry name" value="RNA_pol_sigma-70_dom"/>
</dbReference>
<dbReference type="InterPro" id="IPR007627">
    <property type="entry name" value="RNA_pol_sigma70_r2"/>
</dbReference>